<reference evidence="1" key="2">
    <citation type="journal article" date="2015" name="Fish Shellfish Immunol.">
        <title>Early steps in the European eel (Anguilla anguilla)-Vibrio vulnificus interaction in the gills: Role of the RtxA13 toxin.</title>
        <authorList>
            <person name="Callol A."/>
            <person name="Pajuelo D."/>
            <person name="Ebbesson L."/>
            <person name="Teles M."/>
            <person name="MacKenzie S."/>
            <person name="Amaro C."/>
        </authorList>
    </citation>
    <scope>NUCLEOTIDE SEQUENCE</scope>
</reference>
<dbReference type="EMBL" id="GBXM01062190">
    <property type="protein sequence ID" value="JAH46387.1"/>
    <property type="molecule type" value="Transcribed_RNA"/>
</dbReference>
<reference evidence="1" key="1">
    <citation type="submission" date="2014-11" db="EMBL/GenBank/DDBJ databases">
        <authorList>
            <person name="Amaro Gonzalez C."/>
        </authorList>
    </citation>
    <scope>NUCLEOTIDE SEQUENCE</scope>
</reference>
<proteinExistence type="predicted"/>
<evidence type="ECO:0000313" key="1">
    <source>
        <dbReference type="EMBL" id="JAH46387.1"/>
    </source>
</evidence>
<accession>A0A0E9SYQ5</accession>
<organism evidence="1">
    <name type="scientific">Anguilla anguilla</name>
    <name type="common">European freshwater eel</name>
    <name type="synonym">Muraena anguilla</name>
    <dbReference type="NCBI Taxonomy" id="7936"/>
    <lineage>
        <taxon>Eukaryota</taxon>
        <taxon>Metazoa</taxon>
        <taxon>Chordata</taxon>
        <taxon>Craniata</taxon>
        <taxon>Vertebrata</taxon>
        <taxon>Euteleostomi</taxon>
        <taxon>Actinopterygii</taxon>
        <taxon>Neopterygii</taxon>
        <taxon>Teleostei</taxon>
        <taxon>Anguilliformes</taxon>
        <taxon>Anguillidae</taxon>
        <taxon>Anguilla</taxon>
    </lineage>
</organism>
<name>A0A0E9SYQ5_ANGAN</name>
<protein>
    <submittedName>
        <fullName evidence="1">Uncharacterized protein</fullName>
    </submittedName>
</protein>
<sequence length="13" mass="1419">MFQRPFPVLAVGG</sequence>